<feature type="transmembrane region" description="Helical" evidence="1">
    <location>
        <begin position="50"/>
        <end position="68"/>
    </location>
</feature>
<feature type="transmembrane region" description="Helical" evidence="1">
    <location>
        <begin position="88"/>
        <end position="106"/>
    </location>
</feature>
<comment type="caution">
    <text evidence="2">The sequence shown here is derived from an EMBL/GenBank/DDBJ whole genome shotgun (WGS) entry which is preliminary data.</text>
</comment>
<dbReference type="Proteomes" id="UP000077763">
    <property type="component" value="Unassembled WGS sequence"/>
</dbReference>
<evidence type="ECO:0000313" key="3">
    <source>
        <dbReference type="Proteomes" id="UP000077763"/>
    </source>
</evidence>
<dbReference type="EMBL" id="LUUH01000099">
    <property type="protein sequence ID" value="OAH97530.1"/>
    <property type="molecule type" value="Genomic_DNA"/>
</dbReference>
<dbReference type="AlphaFoldDB" id="A0A177LW00"/>
<reference evidence="2 3" key="1">
    <citation type="submission" date="2016-03" db="EMBL/GenBank/DDBJ databases">
        <authorList>
            <person name="Ploux O."/>
        </authorList>
    </citation>
    <scope>NUCLEOTIDE SEQUENCE [LARGE SCALE GENOMIC DNA]</scope>
    <source>
        <strain evidence="2 3">R-45371</strain>
    </source>
</reference>
<name>A0A177LW00_METMH</name>
<accession>A0A177LW00</accession>
<evidence type="ECO:0000313" key="2">
    <source>
        <dbReference type="EMBL" id="OAH97530.1"/>
    </source>
</evidence>
<keyword evidence="1" id="KW-0472">Membrane</keyword>
<organism evidence="2 3">
    <name type="scientific">Methylomonas methanica</name>
    <dbReference type="NCBI Taxonomy" id="421"/>
    <lineage>
        <taxon>Bacteria</taxon>
        <taxon>Pseudomonadati</taxon>
        <taxon>Pseudomonadota</taxon>
        <taxon>Gammaproteobacteria</taxon>
        <taxon>Methylococcales</taxon>
        <taxon>Methylococcaceae</taxon>
        <taxon>Methylomonas</taxon>
    </lineage>
</organism>
<keyword evidence="1" id="KW-1133">Transmembrane helix</keyword>
<feature type="transmembrane region" description="Helical" evidence="1">
    <location>
        <begin position="127"/>
        <end position="151"/>
    </location>
</feature>
<sequence length="165" mass="18561">MIPRGHKTRAHPAAYQKDNGTIERYIIFVAHHHWQSVVYNKDYDIMKRKVFLLLVNVLLYGCASRSLIQKENPIKVISNFYNRNAIVAAPTFVGNVVCGTPFILLAETINKLYTGDKSKSYKSFINSIWLLPGCSCGAITGLPFIPISYVLDKSNSDPLELEITP</sequence>
<evidence type="ECO:0000256" key="1">
    <source>
        <dbReference type="SAM" id="Phobius"/>
    </source>
</evidence>
<protein>
    <submittedName>
        <fullName evidence="2">Uncharacterized protein</fullName>
    </submittedName>
</protein>
<gene>
    <name evidence="2" type="ORF">A1353_02685</name>
</gene>
<keyword evidence="1" id="KW-0812">Transmembrane</keyword>
<proteinExistence type="predicted"/>